<feature type="transmembrane region" description="Helical" evidence="6">
    <location>
        <begin position="54"/>
        <end position="72"/>
    </location>
</feature>
<feature type="transmembrane region" description="Helical" evidence="6">
    <location>
        <begin position="392"/>
        <end position="410"/>
    </location>
</feature>
<feature type="transmembrane region" description="Helical" evidence="6">
    <location>
        <begin position="330"/>
        <end position="349"/>
    </location>
</feature>
<dbReference type="SUPFAM" id="SSF103473">
    <property type="entry name" value="MFS general substrate transporter"/>
    <property type="match status" value="1"/>
</dbReference>
<dbReference type="Gene3D" id="1.20.1250.20">
    <property type="entry name" value="MFS general substrate transporter like domains"/>
    <property type="match status" value="1"/>
</dbReference>
<dbReference type="PANTHER" id="PTHR23530">
    <property type="entry name" value="TRANSPORT PROTEIN-RELATED"/>
    <property type="match status" value="1"/>
</dbReference>
<reference evidence="8 9" key="1">
    <citation type="submission" date="2021-03" db="EMBL/GenBank/DDBJ databases">
        <title>Genomic Encyclopedia of Type Strains, Phase IV (KMG-IV): sequencing the most valuable type-strain genomes for metagenomic binning, comparative biology and taxonomic classification.</title>
        <authorList>
            <person name="Goeker M."/>
        </authorList>
    </citation>
    <scope>NUCLEOTIDE SEQUENCE [LARGE SCALE GENOMIC DNA]</scope>
    <source>
        <strain evidence="8 9">DSM 24004</strain>
    </source>
</reference>
<feature type="transmembrane region" description="Helical" evidence="6">
    <location>
        <begin position="369"/>
        <end position="386"/>
    </location>
</feature>
<name>A0ABS4GGT7_9FIRM</name>
<dbReference type="InterPro" id="IPR005829">
    <property type="entry name" value="Sugar_transporter_CS"/>
</dbReference>
<feature type="transmembrane region" description="Helical" evidence="6">
    <location>
        <begin position="120"/>
        <end position="138"/>
    </location>
</feature>
<dbReference type="PANTHER" id="PTHR23530:SF1">
    <property type="entry name" value="PERMEASE, MAJOR FACILITATOR SUPERFAMILY-RELATED"/>
    <property type="match status" value="1"/>
</dbReference>
<evidence type="ECO:0000256" key="2">
    <source>
        <dbReference type="ARBA" id="ARBA00022448"/>
    </source>
</evidence>
<gene>
    <name evidence="8" type="ORF">J2Z76_002776</name>
</gene>
<evidence type="ECO:0000259" key="7">
    <source>
        <dbReference type="PROSITE" id="PS50850"/>
    </source>
</evidence>
<feature type="transmembrane region" description="Helical" evidence="6">
    <location>
        <begin position="235"/>
        <end position="256"/>
    </location>
</feature>
<feature type="transmembrane region" description="Helical" evidence="6">
    <location>
        <begin position="150"/>
        <end position="172"/>
    </location>
</feature>
<dbReference type="PROSITE" id="PS50850">
    <property type="entry name" value="MFS"/>
    <property type="match status" value="1"/>
</dbReference>
<dbReference type="InterPro" id="IPR036259">
    <property type="entry name" value="MFS_trans_sf"/>
</dbReference>
<dbReference type="Proteomes" id="UP001519342">
    <property type="component" value="Unassembled WGS sequence"/>
</dbReference>
<feature type="transmembrane region" description="Helical" evidence="6">
    <location>
        <begin position="21"/>
        <end position="42"/>
    </location>
</feature>
<dbReference type="PROSITE" id="PS00216">
    <property type="entry name" value="SUGAR_TRANSPORT_1"/>
    <property type="match status" value="1"/>
</dbReference>
<protein>
    <submittedName>
        <fullName evidence="8">MFS family permease</fullName>
    </submittedName>
</protein>
<dbReference type="EMBL" id="JAGGKS010000008">
    <property type="protein sequence ID" value="MBP1926906.1"/>
    <property type="molecule type" value="Genomic_DNA"/>
</dbReference>
<evidence type="ECO:0000313" key="8">
    <source>
        <dbReference type="EMBL" id="MBP1926906.1"/>
    </source>
</evidence>
<comment type="caution">
    <text evidence="8">The sequence shown here is derived from an EMBL/GenBank/DDBJ whole genome shotgun (WGS) entry which is preliminary data.</text>
</comment>
<keyword evidence="2" id="KW-0813">Transport</keyword>
<evidence type="ECO:0000256" key="5">
    <source>
        <dbReference type="ARBA" id="ARBA00023136"/>
    </source>
</evidence>
<dbReference type="InterPro" id="IPR011701">
    <property type="entry name" value="MFS"/>
</dbReference>
<dbReference type="InterPro" id="IPR020846">
    <property type="entry name" value="MFS_dom"/>
</dbReference>
<dbReference type="RefSeq" id="WP_245210459.1">
    <property type="nucleotide sequence ID" value="NZ_JAGGKS010000008.1"/>
</dbReference>
<keyword evidence="3 6" id="KW-0812">Transmembrane</keyword>
<evidence type="ECO:0000256" key="4">
    <source>
        <dbReference type="ARBA" id="ARBA00022989"/>
    </source>
</evidence>
<feature type="transmembrane region" description="Helical" evidence="6">
    <location>
        <begin position="84"/>
        <end position="114"/>
    </location>
</feature>
<dbReference type="Pfam" id="PF07690">
    <property type="entry name" value="MFS_1"/>
    <property type="match status" value="1"/>
</dbReference>
<proteinExistence type="predicted"/>
<evidence type="ECO:0000256" key="1">
    <source>
        <dbReference type="ARBA" id="ARBA00004651"/>
    </source>
</evidence>
<keyword evidence="9" id="KW-1185">Reference proteome</keyword>
<evidence type="ECO:0000313" key="9">
    <source>
        <dbReference type="Proteomes" id="UP001519342"/>
    </source>
</evidence>
<keyword evidence="4 6" id="KW-1133">Transmembrane helix</keyword>
<feature type="transmembrane region" description="Helical" evidence="6">
    <location>
        <begin position="184"/>
        <end position="204"/>
    </location>
</feature>
<feature type="domain" description="Major facilitator superfamily (MFS) profile" evidence="7">
    <location>
        <begin position="18"/>
        <end position="413"/>
    </location>
</feature>
<feature type="transmembrane region" description="Helical" evidence="6">
    <location>
        <begin position="268"/>
        <end position="286"/>
    </location>
</feature>
<organism evidence="8 9">
    <name type="scientific">Sedimentibacter acidaminivorans</name>
    <dbReference type="NCBI Taxonomy" id="913099"/>
    <lineage>
        <taxon>Bacteria</taxon>
        <taxon>Bacillati</taxon>
        <taxon>Bacillota</taxon>
        <taxon>Tissierellia</taxon>
        <taxon>Sedimentibacter</taxon>
    </lineage>
</organism>
<keyword evidence="5 6" id="KW-0472">Membrane</keyword>
<feature type="transmembrane region" description="Helical" evidence="6">
    <location>
        <begin position="307"/>
        <end position="324"/>
    </location>
</feature>
<evidence type="ECO:0000256" key="3">
    <source>
        <dbReference type="ARBA" id="ARBA00022692"/>
    </source>
</evidence>
<evidence type="ECO:0000256" key="6">
    <source>
        <dbReference type="SAM" id="Phobius"/>
    </source>
</evidence>
<comment type="subcellular location">
    <subcellularLocation>
        <location evidence="1">Cell membrane</location>
        <topology evidence="1">Multi-pass membrane protein</topology>
    </subcellularLocation>
</comment>
<accession>A0ABS4GGT7</accession>
<dbReference type="InterPro" id="IPR053160">
    <property type="entry name" value="MFS_DHA3_Transporter"/>
</dbReference>
<sequence>MSENKISTMEYDDSRPTKLKLYSLITLLNSYSHGIIIPVLSLTLLSKGLSLSKLSLVLGLYALTVVILELPTGIAADILGRKNVFCLSLLVSIASFSTILFGHGLLLICIGMILYGLSRALSSGSFDALFIDWYIGVYGKAKLHKITTRLEVLDALGLSLGSITGGLLPIISRNFLYETSGYNINLIARILLTLVTVIISFIFIKETQTTKKYERIPISKHIRNSSSLIIKNKTLLLIFISTLSTGFFLSALETYWQPHFKFLLIDDSMIWLLGILAFLYLGAGMFGGILSEKIIDKLKFDNKKMYLLLRFALAVSIILMAIQTRIPSFIALYTITYLFFGMANIPESVIINGEIPNEIRASVLSTRSLIFQFGALSGSLINSIIIKYISIPTLWIIAASFILVTLLMIFKKL</sequence>